<evidence type="ECO:0000256" key="5">
    <source>
        <dbReference type="ARBA" id="ARBA00022490"/>
    </source>
</evidence>
<dbReference type="GeneID" id="25727331"/>
<dbReference type="EMBL" id="KK102436">
    <property type="protein sequence ID" value="KIY97770.1"/>
    <property type="molecule type" value="Genomic_DNA"/>
</dbReference>
<dbReference type="Gene3D" id="3.60.20.10">
    <property type="entry name" value="Glutamine Phosphoribosylpyrophosphate, subunit 1, domain 1"/>
    <property type="match status" value="1"/>
</dbReference>
<keyword evidence="6 8" id="KW-0647">Proteasome</keyword>
<evidence type="ECO:0000256" key="3">
    <source>
        <dbReference type="ARBA" id="ARBA00004496"/>
    </source>
</evidence>
<evidence type="ECO:0000256" key="1">
    <source>
        <dbReference type="ARBA" id="ARBA00002000"/>
    </source>
</evidence>
<evidence type="ECO:0000256" key="4">
    <source>
        <dbReference type="ARBA" id="ARBA00021338"/>
    </source>
</evidence>
<dbReference type="RefSeq" id="XP_013896790.1">
    <property type="nucleotide sequence ID" value="XM_014041336.1"/>
</dbReference>
<gene>
    <name evidence="10" type="ORF">MNEG_10193</name>
</gene>
<dbReference type="SMART" id="SM00948">
    <property type="entry name" value="Proteasome_A_N"/>
    <property type="match status" value="1"/>
</dbReference>
<comment type="subcellular location">
    <subcellularLocation>
        <location evidence="3">Cytoplasm</location>
    </subcellularLocation>
    <subcellularLocation>
        <location evidence="2">Nucleus</location>
    </subcellularLocation>
</comment>
<dbReference type="CDD" id="cd03751">
    <property type="entry name" value="proteasome_alpha_type_3"/>
    <property type="match status" value="1"/>
</dbReference>
<reference evidence="10 11" key="1">
    <citation type="journal article" date="2013" name="BMC Genomics">
        <title>Reconstruction of the lipid metabolism for the microalga Monoraphidium neglectum from its genome sequence reveals characteristics suitable for biofuel production.</title>
        <authorList>
            <person name="Bogen C."/>
            <person name="Al-Dilaimi A."/>
            <person name="Albersmeier A."/>
            <person name="Wichmann J."/>
            <person name="Grundmann M."/>
            <person name="Rupp O."/>
            <person name="Lauersen K.J."/>
            <person name="Blifernez-Klassen O."/>
            <person name="Kalinowski J."/>
            <person name="Goesmann A."/>
            <person name="Mussgnug J.H."/>
            <person name="Kruse O."/>
        </authorList>
    </citation>
    <scope>NUCLEOTIDE SEQUENCE [LARGE SCALE GENOMIC DNA]</scope>
    <source>
        <strain evidence="10 11">SAG 48.87</strain>
    </source>
</reference>
<dbReference type="FunFam" id="3.60.20.10:FF:000007">
    <property type="entry name" value="Proteasome subunit alpha type"/>
    <property type="match status" value="1"/>
</dbReference>
<keyword evidence="11" id="KW-1185">Reference proteome</keyword>
<dbReference type="AlphaFoldDB" id="A0A0D2MTK8"/>
<dbReference type="GO" id="GO:0016787">
    <property type="term" value="F:hydrolase activity"/>
    <property type="evidence" value="ECO:0007669"/>
    <property type="project" value="UniProtKB-KW"/>
</dbReference>
<keyword evidence="5" id="KW-0963">Cytoplasm</keyword>
<dbReference type="InterPro" id="IPR029055">
    <property type="entry name" value="Ntn_hydrolases_N"/>
</dbReference>
<evidence type="ECO:0000256" key="8">
    <source>
        <dbReference type="PROSITE-ProRule" id="PRU00808"/>
    </source>
</evidence>
<evidence type="ECO:0000256" key="6">
    <source>
        <dbReference type="ARBA" id="ARBA00022942"/>
    </source>
</evidence>
<dbReference type="GO" id="GO:0019773">
    <property type="term" value="C:proteasome core complex, alpha-subunit complex"/>
    <property type="evidence" value="ECO:0007669"/>
    <property type="project" value="UniProtKB-UniRule"/>
</dbReference>
<dbReference type="KEGG" id="mng:MNEG_10193"/>
<accession>A0A0D2MTK8</accession>
<feature type="domain" description="Proteasome alpha-type subunits" evidence="9">
    <location>
        <begin position="8"/>
        <end position="30"/>
    </location>
</feature>
<dbReference type="Pfam" id="PF00227">
    <property type="entry name" value="Proteasome"/>
    <property type="match status" value="1"/>
</dbReference>
<keyword evidence="7" id="KW-0539">Nucleus</keyword>
<dbReference type="Proteomes" id="UP000054498">
    <property type="component" value="Unassembled WGS sequence"/>
</dbReference>
<sequence>MSGIGTGYDLSATTYSPDGKVFQTDYAQKAVDNSRVTSVGAQRSREAVEKLVVSKLLVERSSRRIHNIDRHAGICMAGLLPDGRMVVNRAADEATNYKSFYGEPIPGRVLCERLASYMHLFNLYWSMRPYGAAGLLATYDDDGPALYLVEPSGVAHGYFGTAVGKARQAVKNELEKMKLGQITCREAVVEAAKILHKVHEEDGKPFEIEISWVCDESGRVHQKVPAEVLAEAEAAAKAALEESDMED</sequence>
<dbReference type="PANTHER" id="PTHR11599">
    <property type="entry name" value="PROTEASOME SUBUNIT ALPHA/BETA"/>
    <property type="match status" value="1"/>
</dbReference>
<dbReference type="STRING" id="145388.A0A0D2MTK8"/>
<dbReference type="SUPFAM" id="SSF56235">
    <property type="entry name" value="N-terminal nucleophile aminohydrolases (Ntn hydrolases)"/>
    <property type="match status" value="1"/>
</dbReference>
<dbReference type="GO" id="GO:0006511">
    <property type="term" value="P:ubiquitin-dependent protein catabolic process"/>
    <property type="evidence" value="ECO:0007669"/>
    <property type="project" value="InterPro"/>
</dbReference>
<dbReference type="InterPro" id="IPR050115">
    <property type="entry name" value="Proteasome_alpha"/>
</dbReference>
<name>A0A0D2MTK8_9CHLO</name>
<proteinExistence type="inferred from homology"/>
<dbReference type="OrthoDB" id="431557at2759"/>
<dbReference type="GO" id="GO:0005737">
    <property type="term" value="C:cytoplasm"/>
    <property type="evidence" value="ECO:0007669"/>
    <property type="project" value="UniProtKB-SubCell"/>
</dbReference>
<evidence type="ECO:0000313" key="11">
    <source>
        <dbReference type="Proteomes" id="UP000054498"/>
    </source>
</evidence>
<comment type="function">
    <text evidence="1">The proteasome is a multicatalytic proteinase complex which is characterized by its ability to cleave peptides with Arg, Phe, Tyr, Leu, and Glu adjacent to the leaving group at neutral or slightly basic pH. The proteasome has an ATP-dependent proteolytic activity.</text>
</comment>
<evidence type="ECO:0000256" key="7">
    <source>
        <dbReference type="ARBA" id="ARBA00023242"/>
    </source>
</evidence>
<evidence type="ECO:0000313" key="10">
    <source>
        <dbReference type="EMBL" id="KIY97770.1"/>
    </source>
</evidence>
<keyword evidence="10" id="KW-0378">Hydrolase</keyword>
<dbReference type="GO" id="GO:0005634">
    <property type="term" value="C:nucleus"/>
    <property type="evidence" value="ECO:0007669"/>
    <property type="project" value="UniProtKB-SubCell"/>
</dbReference>
<dbReference type="InterPro" id="IPR023332">
    <property type="entry name" value="Proteasome_alpha-type"/>
</dbReference>
<dbReference type="InterPro" id="IPR000426">
    <property type="entry name" value="Proteasome_asu_N"/>
</dbReference>
<evidence type="ECO:0000259" key="9">
    <source>
        <dbReference type="SMART" id="SM00948"/>
    </source>
</evidence>
<comment type="similarity">
    <text evidence="8">Belongs to the peptidase T1A family.</text>
</comment>
<organism evidence="10 11">
    <name type="scientific">Monoraphidium neglectum</name>
    <dbReference type="NCBI Taxonomy" id="145388"/>
    <lineage>
        <taxon>Eukaryota</taxon>
        <taxon>Viridiplantae</taxon>
        <taxon>Chlorophyta</taxon>
        <taxon>core chlorophytes</taxon>
        <taxon>Chlorophyceae</taxon>
        <taxon>CS clade</taxon>
        <taxon>Sphaeropleales</taxon>
        <taxon>Selenastraceae</taxon>
        <taxon>Monoraphidium</taxon>
    </lineage>
</organism>
<dbReference type="PROSITE" id="PS51475">
    <property type="entry name" value="PROTEASOME_ALPHA_2"/>
    <property type="match status" value="1"/>
</dbReference>
<dbReference type="Pfam" id="PF10584">
    <property type="entry name" value="Proteasome_A_N"/>
    <property type="match status" value="1"/>
</dbReference>
<evidence type="ECO:0000256" key="2">
    <source>
        <dbReference type="ARBA" id="ARBA00004123"/>
    </source>
</evidence>
<dbReference type="InterPro" id="IPR001353">
    <property type="entry name" value="Proteasome_sua/b"/>
</dbReference>
<protein>
    <recommendedName>
        <fullName evidence="4">Proteasome subunit alpha type-3</fullName>
    </recommendedName>
</protein>